<reference evidence="1" key="2">
    <citation type="journal article" date="2015" name="Data Brief">
        <title>Shoot transcriptome of the giant reed, Arundo donax.</title>
        <authorList>
            <person name="Barrero R.A."/>
            <person name="Guerrero F.D."/>
            <person name="Moolhuijzen P."/>
            <person name="Goolsby J.A."/>
            <person name="Tidwell J."/>
            <person name="Bellgard S.E."/>
            <person name="Bellgard M.I."/>
        </authorList>
    </citation>
    <scope>NUCLEOTIDE SEQUENCE</scope>
    <source>
        <tissue evidence="1">Shoot tissue taken approximately 20 cm above the soil surface</tissue>
    </source>
</reference>
<dbReference type="AlphaFoldDB" id="A0A0A9GXA1"/>
<sequence>MNILGKTNRSFTKGSKCIFIFYSFQHSVSFSYSCATR</sequence>
<organism evidence="1">
    <name type="scientific">Arundo donax</name>
    <name type="common">Giant reed</name>
    <name type="synonym">Donax arundinaceus</name>
    <dbReference type="NCBI Taxonomy" id="35708"/>
    <lineage>
        <taxon>Eukaryota</taxon>
        <taxon>Viridiplantae</taxon>
        <taxon>Streptophyta</taxon>
        <taxon>Embryophyta</taxon>
        <taxon>Tracheophyta</taxon>
        <taxon>Spermatophyta</taxon>
        <taxon>Magnoliopsida</taxon>
        <taxon>Liliopsida</taxon>
        <taxon>Poales</taxon>
        <taxon>Poaceae</taxon>
        <taxon>PACMAD clade</taxon>
        <taxon>Arundinoideae</taxon>
        <taxon>Arundineae</taxon>
        <taxon>Arundo</taxon>
    </lineage>
</organism>
<evidence type="ECO:0000313" key="1">
    <source>
        <dbReference type="EMBL" id="JAE27231.1"/>
    </source>
</evidence>
<accession>A0A0A9GXA1</accession>
<dbReference type="PROSITE" id="PS51257">
    <property type="entry name" value="PROKAR_LIPOPROTEIN"/>
    <property type="match status" value="1"/>
</dbReference>
<protein>
    <submittedName>
        <fullName evidence="1">Uncharacterized protein</fullName>
    </submittedName>
</protein>
<dbReference type="EMBL" id="GBRH01170665">
    <property type="protein sequence ID" value="JAE27231.1"/>
    <property type="molecule type" value="Transcribed_RNA"/>
</dbReference>
<proteinExistence type="predicted"/>
<name>A0A0A9GXA1_ARUDO</name>
<reference evidence="1" key="1">
    <citation type="submission" date="2014-09" db="EMBL/GenBank/DDBJ databases">
        <authorList>
            <person name="Magalhaes I.L.F."/>
            <person name="Oliveira U."/>
            <person name="Santos F.R."/>
            <person name="Vidigal T.H.D.A."/>
            <person name="Brescovit A.D."/>
            <person name="Santos A.J."/>
        </authorList>
    </citation>
    <scope>NUCLEOTIDE SEQUENCE</scope>
    <source>
        <tissue evidence="1">Shoot tissue taken approximately 20 cm above the soil surface</tissue>
    </source>
</reference>